<protein>
    <submittedName>
        <fullName evidence="2">Uncharacterized protein</fullName>
    </submittedName>
</protein>
<accession>A0ABR2W1M3</accession>
<sequence length="104" mass="10816">MHFLNLLSMITIATLVSGQEISFNSGSIPTSSLPDSLINSVTTTSPSAVTSSTPRGIPSQTYTKISVNRVATQSPTSTAVTNEAVNFVPGPIHVFIIAALVSLI</sequence>
<feature type="chain" id="PRO_5046695365" evidence="1">
    <location>
        <begin position="19"/>
        <end position="104"/>
    </location>
</feature>
<dbReference type="Proteomes" id="UP001479436">
    <property type="component" value="Unassembled WGS sequence"/>
</dbReference>
<evidence type="ECO:0000256" key="1">
    <source>
        <dbReference type="SAM" id="SignalP"/>
    </source>
</evidence>
<gene>
    <name evidence="2" type="ORF">K7432_006718</name>
</gene>
<organism evidence="2 3">
    <name type="scientific">Basidiobolus ranarum</name>
    <dbReference type="NCBI Taxonomy" id="34480"/>
    <lineage>
        <taxon>Eukaryota</taxon>
        <taxon>Fungi</taxon>
        <taxon>Fungi incertae sedis</taxon>
        <taxon>Zoopagomycota</taxon>
        <taxon>Entomophthoromycotina</taxon>
        <taxon>Basidiobolomycetes</taxon>
        <taxon>Basidiobolales</taxon>
        <taxon>Basidiobolaceae</taxon>
        <taxon>Basidiobolus</taxon>
    </lineage>
</organism>
<feature type="signal peptide" evidence="1">
    <location>
        <begin position="1"/>
        <end position="18"/>
    </location>
</feature>
<keyword evidence="1" id="KW-0732">Signal</keyword>
<comment type="caution">
    <text evidence="2">The sequence shown here is derived from an EMBL/GenBank/DDBJ whole genome shotgun (WGS) entry which is preliminary data.</text>
</comment>
<dbReference type="EMBL" id="JASJQH010007182">
    <property type="protein sequence ID" value="KAK9716729.1"/>
    <property type="molecule type" value="Genomic_DNA"/>
</dbReference>
<evidence type="ECO:0000313" key="3">
    <source>
        <dbReference type="Proteomes" id="UP001479436"/>
    </source>
</evidence>
<evidence type="ECO:0000313" key="2">
    <source>
        <dbReference type="EMBL" id="KAK9716729.1"/>
    </source>
</evidence>
<name>A0ABR2W1M3_9FUNG</name>
<proteinExistence type="predicted"/>
<reference evidence="2 3" key="1">
    <citation type="submission" date="2023-04" db="EMBL/GenBank/DDBJ databases">
        <title>Genome of Basidiobolus ranarum AG-B5.</title>
        <authorList>
            <person name="Stajich J.E."/>
            <person name="Carter-House D."/>
            <person name="Gryganskyi A."/>
        </authorList>
    </citation>
    <scope>NUCLEOTIDE SEQUENCE [LARGE SCALE GENOMIC DNA]</scope>
    <source>
        <strain evidence="2 3">AG-B5</strain>
    </source>
</reference>
<keyword evidence="3" id="KW-1185">Reference proteome</keyword>